<dbReference type="Proteomes" id="UP000597886">
    <property type="component" value="Unassembled WGS sequence"/>
</dbReference>
<name>A0AA91BNF7_9RHOB</name>
<dbReference type="RefSeq" id="WP_171330149.1">
    <property type="nucleotide sequence ID" value="NZ_WVRA01000003.1"/>
</dbReference>
<evidence type="ECO:0000313" key="2">
    <source>
        <dbReference type="EMBL" id="NOE18760.1"/>
    </source>
</evidence>
<gene>
    <name evidence="2" type="ORF">GS634_11580</name>
</gene>
<dbReference type="AlphaFoldDB" id="A0AA91BNF7"/>
<proteinExistence type="predicted"/>
<dbReference type="PROSITE" id="PS51257">
    <property type="entry name" value="PROKAR_LIPOPROTEIN"/>
    <property type="match status" value="1"/>
</dbReference>
<feature type="region of interest" description="Disordered" evidence="1">
    <location>
        <begin position="95"/>
        <end position="125"/>
    </location>
</feature>
<sequence length="125" mass="13100">MERIWVGTVAGVALLAMSACEPEQATVLPLDDNKIKVIGTGYSEKSSLESAISTANARCAQQGKEAFVLASDTGYQGVDKNTALIVDVLTAAAQNSGSAPGYYPSSSSSEDWQTTLEVRCGPQPR</sequence>
<protein>
    <submittedName>
        <fullName evidence="2">Uncharacterized protein</fullName>
    </submittedName>
</protein>
<organism evidence="2 3">
    <name type="scientific">Ruegeria atlantica</name>
    <dbReference type="NCBI Taxonomy" id="81569"/>
    <lineage>
        <taxon>Bacteria</taxon>
        <taxon>Pseudomonadati</taxon>
        <taxon>Pseudomonadota</taxon>
        <taxon>Alphaproteobacteria</taxon>
        <taxon>Rhodobacterales</taxon>
        <taxon>Roseobacteraceae</taxon>
        <taxon>Ruegeria</taxon>
    </lineage>
</organism>
<comment type="caution">
    <text evidence="2">The sequence shown here is derived from an EMBL/GenBank/DDBJ whole genome shotgun (WGS) entry which is preliminary data.</text>
</comment>
<reference evidence="2" key="1">
    <citation type="submission" date="2019-12" db="EMBL/GenBank/DDBJ databases">
        <title>Ruegeria JWLKs population differentiation of coral mucus and skeleton niches.</title>
        <authorList>
            <person name="Luo D."/>
        </authorList>
    </citation>
    <scope>NUCLEOTIDE SEQUENCE</scope>
    <source>
        <strain evidence="2">HKCCD6181</strain>
    </source>
</reference>
<feature type="compositionally biased region" description="Low complexity" evidence="1">
    <location>
        <begin position="96"/>
        <end position="109"/>
    </location>
</feature>
<accession>A0AA91BNF7</accession>
<evidence type="ECO:0000256" key="1">
    <source>
        <dbReference type="SAM" id="MobiDB-lite"/>
    </source>
</evidence>
<dbReference type="EMBL" id="WVRA01000003">
    <property type="protein sequence ID" value="NOE18760.1"/>
    <property type="molecule type" value="Genomic_DNA"/>
</dbReference>
<evidence type="ECO:0000313" key="3">
    <source>
        <dbReference type="Proteomes" id="UP000597886"/>
    </source>
</evidence>